<accession>A0A4Y7LH94</accession>
<dbReference type="EMBL" id="CM010725">
    <property type="protein sequence ID" value="RZC84020.1"/>
    <property type="molecule type" value="Genomic_DNA"/>
</dbReference>
<evidence type="ECO:0000313" key="8">
    <source>
        <dbReference type="EMBL" id="RZC84020.1"/>
    </source>
</evidence>
<evidence type="ECO:0000313" key="9">
    <source>
        <dbReference type="Proteomes" id="UP000316621"/>
    </source>
</evidence>
<evidence type="ECO:0000256" key="6">
    <source>
        <dbReference type="SAM" id="MobiDB-lite"/>
    </source>
</evidence>
<evidence type="ECO:0000256" key="4">
    <source>
        <dbReference type="ARBA" id="ARBA00022980"/>
    </source>
</evidence>
<dbReference type="GO" id="GO:0022625">
    <property type="term" value="C:cytosolic large ribosomal subunit"/>
    <property type="evidence" value="ECO:0007669"/>
    <property type="project" value="InterPro"/>
</dbReference>
<evidence type="ECO:0000256" key="1">
    <source>
        <dbReference type="ARBA" id="ARBA00003362"/>
    </source>
</evidence>
<dbReference type="CDD" id="cd05833">
    <property type="entry name" value="Ribosomal_P2"/>
    <property type="match status" value="1"/>
</dbReference>
<dbReference type="STRING" id="3469.A0A4Y7LH94"/>
<dbReference type="FunFam" id="1.10.10.1410:FF:000002">
    <property type="entry name" value="60S acidic ribosomal protein P2"/>
    <property type="match status" value="1"/>
</dbReference>
<evidence type="ECO:0000256" key="5">
    <source>
        <dbReference type="ARBA" id="ARBA00023274"/>
    </source>
</evidence>
<dbReference type="Gramene" id="RZC84020">
    <property type="protein sequence ID" value="RZC84020"/>
    <property type="gene ID" value="C5167_046806"/>
</dbReference>
<dbReference type="InterPro" id="IPR038716">
    <property type="entry name" value="P1/P2_N_sf"/>
</dbReference>
<name>A0A4Y7LH94_PAPSO</name>
<gene>
    <name evidence="8" type="ORF">C5167_046806</name>
</gene>
<protein>
    <recommendedName>
        <fullName evidence="7">NADP-dependent oxidoreductase domain-containing protein</fullName>
    </recommendedName>
</protein>
<keyword evidence="5" id="KW-0687">Ribonucleoprotein</keyword>
<dbReference type="AlphaFoldDB" id="A0A4Y7LH94"/>
<proteinExistence type="inferred from homology"/>
<dbReference type="InterPro" id="IPR027534">
    <property type="entry name" value="Ribosomal_P1/P2"/>
</dbReference>
<dbReference type="PANTHER" id="PTHR43147">
    <property type="entry name" value="PROTEIN TAS"/>
    <property type="match status" value="1"/>
</dbReference>
<evidence type="ECO:0000256" key="3">
    <source>
        <dbReference type="ARBA" id="ARBA00011266"/>
    </source>
</evidence>
<dbReference type="Proteomes" id="UP000316621">
    <property type="component" value="Chromosome 11"/>
</dbReference>
<evidence type="ECO:0000256" key="2">
    <source>
        <dbReference type="ARBA" id="ARBA00005436"/>
    </source>
</evidence>
<keyword evidence="9" id="KW-1185">Reference proteome</keyword>
<reference evidence="8 9" key="1">
    <citation type="journal article" date="2018" name="Science">
        <title>The opium poppy genome and morphinan production.</title>
        <authorList>
            <person name="Guo L."/>
            <person name="Winzer T."/>
            <person name="Yang X."/>
            <person name="Li Y."/>
            <person name="Ning Z."/>
            <person name="He Z."/>
            <person name="Teodor R."/>
            <person name="Lu Y."/>
            <person name="Bowser T.A."/>
            <person name="Graham I.A."/>
            <person name="Ye K."/>
        </authorList>
    </citation>
    <scope>NUCLEOTIDE SEQUENCE [LARGE SCALE GENOMIC DNA]</scope>
    <source>
        <strain evidence="9">cv. HN1</strain>
        <tissue evidence="8">Leaves</tissue>
    </source>
</reference>
<evidence type="ECO:0000259" key="7">
    <source>
        <dbReference type="Pfam" id="PF00248"/>
    </source>
</evidence>
<dbReference type="Pfam" id="PF00428">
    <property type="entry name" value="Ribosomal_60s"/>
    <property type="match status" value="1"/>
</dbReference>
<organism evidence="8 9">
    <name type="scientific">Papaver somniferum</name>
    <name type="common">Opium poppy</name>
    <dbReference type="NCBI Taxonomy" id="3469"/>
    <lineage>
        <taxon>Eukaryota</taxon>
        <taxon>Viridiplantae</taxon>
        <taxon>Streptophyta</taxon>
        <taxon>Embryophyta</taxon>
        <taxon>Tracheophyta</taxon>
        <taxon>Spermatophyta</taxon>
        <taxon>Magnoliopsida</taxon>
        <taxon>Ranunculales</taxon>
        <taxon>Papaveraceae</taxon>
        <taxon>Papaveroideae</taxon>
        <taxon>Papaver</taxon>
    </lineage>
</organism>
<feature type="region of interest" description="Disordered" evidence="6">
    <location>
        <begin position="568"/>
        <end position="619"/>
    </location>
</feature>
<dbReference type="InterPro" id="IPR044076">
    <property type="entry name" value="Ribosomal_P2"/>
</dbReference>
<dbReference type="SUPFAM" id="SSF51430">
    <property type="entry name" value="NAD(P)-linked oxidoreductase"/>
    <property type="match status" value="2"/>
</dbReference>
<feature type="compositionally biased region" description="Basic and acidic residues" evidence="6">
    <location>
        <begin position="596"/>
        <end position="605"/>
    </location>
</feature>
<comment type="function">
    <text evidence="1">Plays an important role in the elongation step of protein synthesis.</text>
</comment>
<keyword evidence="4" id="KW-0689">Ribosomal protein</keyword>
<dbReference type="GO" id="GO:0002182">
    <property type="term" value="P:cytoplasmic translational elongation"/>
    <property type="evidence" value="ECO:0007669"/>
    <property type="project" value="InterPro"/>
</dbReference>
<dbReference type="InterPro" id="IPR023210">
    <property type="entry name" value="NADP_OxRdtase_dom"/>
</dbReference>
<dbReference type="HAMAP" id="MF_01478">
    <property type="entry name" value="Ribosomal_L12_arch"/>
    <property type="match status" value="1"/>
</dbReference>
<dbReference type="CDD" id="cd19101">
    <property type="entry name" value="AKR_unchar"/>
    <property type="match status" value="1"/>
</dbReference>
<dbReference type="PANTHER" id="PTHR43147:SF2">
    <property type="entry name" value="NADP-DEPENDENT OXIDOREDUCTASE DOMAIN-CONTAINING PROTEIN"/>
    <property type="match status" value="1"/>
</dbReference>
<feature type="domain" description="NADP-dependent oxidoreductase" evidence="7">
    <location>
        <begin position="159"/>
        <end position="462"/>
    </location>
</feature>
<dbReference type="Pfam" id="PF00248">
    <property type="entry name" value="Aldo_ket_red"/>
    <property type="match status" value="1"/>
</dbReference>
<sequence length="619" mass="68109">MATCVNHHFFTNLKPIKPTQTPYTGSKLHPVNSTSIRCVQTGEKERVTVVKNGNDSLEICRVLNGMWQTSGGWGKIDRDDAVEAMLRYADSGLSTFDLADHSSIVFCSNFAFNPVRTQAQISPKLGKLVRGCMKYEQAVVENPRVTEVKHKKDSLEICRIVNGMWQTSGGWGKIDENNAVEAMLKYVDAGLTTFDMADIYGPAEDLYGIFINKVRRERAPEMLEKIKGLTKWVPPPVKMTSRYVRESINVSRKRMDVPALDMLQFHWWDYSNTGYLDALKHLTDLKEEGKIKTVALTNFDTERLHIILENGIPIVSNQVQHSIVDMRPQQKMAELCQLTGVKLITYGTVMGGLLSEKFLDTNLSIPFAGPPLNTPSLQKYKRMVDAWGGWGLFQTLLQTLKTVANKHGVSISTVAVKYVLDQQSVAGSMVGVRLGLAEHINDCNAVFSLTLDEDDVNSIQEVTKKGKDLLRAIGDCGDEYRRRQKSEQCNFKPFQYSTAQVVAPSEMKVIAAYLLLVLGGNTAPTAEDIKGVLGSVGADCDDSRIELLLTQVKGKDITELIASGREKLASVPSGGGAPMAVAASGGGGAAAPAAAEQKKEEKVEEKEESDDDMGFSLFD</sequence>
<dbReference type="GO" id="GO:0003735">
    <property type="term" value="F:structural constituent of ribosome"/>
    <property type="evidence" value="ECO:0007669"/>
    <property type="project" value="InterPro"/>
</dbReference>
<comment type="similarity">
    <text evidence="2">Belongs to the eukaryotic ribosomal protein P1/P2 family.</text>
</comment>
<dbReference type="InterPro" id="IPR036812">
    <property type="entry name" value="NAD(P)_OxRdtase_dom_sf"/>
</dbReference>
<dbReference type="Gene3D" id="3.20.20.100">
    <property type="entry name" value="NADP-dependent oxidoreductase domain"/>
    <property type="match status" value="1"/>
</dbReference>
<dbReference type="Gene3D" id="1.10.10.1410">
    <property type="match status" value="1"/>
</dbReference>
<comment type="subunit">
    <text evidence="3">P1 and P2 exist as dimers at the large ribosomal subunit.</text>
</comment>